<dbReference type="Gene3D" id="2.60.120.10">
    <property type="entry name" value="Jelly Rolls"/>
    <property type="match status" value="1"/>
</dbReference>
<dbReference type="PRINTS" id="PR00032">
    <property type="entry name" value="HTHARAC"/>
</dbReference>
<dbReference type="Pfam" id="PF02311">
    <property type="entry name" value="AraC_binding"/>
    <property type="match status" value="1"/>
</dbReference>
<dbReference type="Pfam" id="PF12833">
    <property type="entry name" value="HTH_18"/>
    <property type="match status" value="1"/>
</dbReference>
<evidence type="ECO:0000313" key="5">
    <source>
        <dbReference type="EMBL" id="ERK51188.1"/>
    </source>
</evidence>
<dbReference type="Gene3D" id="1.10.10.60">
    <property type="entry name" value="Homeodomain-like"/>
    <property type="match status" value="2"/>
</dbReference>
<dbReference type="SUPFAM" id="SSF46689">
    <property type="entry name" value="Homeodomain-like"/>
    <property type="match status" value="2"/>
</dbReference>
<keyword evidence="1" id="KW-0805">Transcription regulation</keyword>
<evidence type="ECO:0000256" key="3">
    <source>
        <dbReference type="ARBA" id="ARBA00023163"/>
    </source>
</evidence>
<dbReference type="PROSITE" id="PS01124">
    <property type="entry name" value="HTH_ARAC_FAMILY_2"/>
    <property type="match status" value="1"/>
</dbReference>
<dbReference type="InterPro" id="IPR018062">
    <property type="entry name" value="HTH_AraC-typ_CS"/>
</dbReference>
<dbReference type="InterPro" id="IPR003313">
    <property type="entry name" value="AraC-bd"/>
</dbReference>
<dbReference type="eggNOG" id="COG2207">
    <property type="taxonomic scope" value="Bacteria"/>
</dbReference>
<dbReference type="InterPro" id="IPR037923">
    <property type="entry name" value="HTH-like"/>
</dbReference>
<dbReference type="InterPro" id="IPR020449">
    <property type="entry name" value="Tscrpt_reg_AraC-type_HTH"/>
</dbReference>
<dbReference type="PANTHER" id="PTHR43280:SF30">
    <property type="entry name" value="MMSAB OPERON REGULATORY PROTEIN"/>
    <property type="match status" value="1"/>
</dbReference>
<dbReference type="CDD" id="cd06986">
    <property type="entry name" value="cupin_MmsR-like_N"/>
    <property type="match status" value="1"/>
</dbReference>
<feature type="domain" description="HTH araC/xylS-type" evidence="4">
    <location>
        <begin position="203"/>
        <end position="301"/>
    </location>
</feature>
<dbReference type="InterPro" id="IPR009057">
    <property type="entry name" value="Homeodomain-like_sf"/>
</dbReference>
<keyword evidence="3" id="KW-0804">Transcription</keyword>
<sequence length="303" mass="35160">MSNKNAEGILEYMYDNTHRKEPFMADLLFHIFPNENFIDLCLYQYGYEKCNPGHSFGPAARNHYLFHYILSGTGTLLADDTKGITQNYQIRSGQGFMIFPGQVTTYIADSNVPWEYLWVEFDGLRITEALSMTDFSKNKPVYHPHNKELRDKLADELMYISHHPKESPFHLIGHLYLFLDYLIQSAHSTQLLSNNKMSDYYIKEAINYIEQNFQNNITIEDVASVCGINRSYLGKIFKKNTGQSPQEFLMNYRMVKAAELLKLTSLSIADIGSAIGYENQLHFSRAFKNIYGVSPREWRNQHK</sequence>
<name>U2RC75_EUBRA</name>
<dbReference type="GO" id="GO:0003700">
    <property type="term" value="F:DNA-binding transcription factor activity"/>
    <property type="evidence" value="ECO:0007669"/>
    <property type="project" value="InterPro"/>
</dbReference>
<dbReference type="PROSITE" id="PS00041">
    <property type="entry name" value="HTH_ARAC_FAMILY_1"/>
    <property type="match status" value="1"/>
</dbReference>
<evidence type="ECO:0000256" key="2">
    <source>
        <dbReference type="ARBA" id="ARBA00023125"/>
    </source>
</evidence>
<dbReference type="SUPFAM" id="SSF51215">
    <property type="entry name" value="Regulatory protein AraC"/>
    <property type="match status" value="1"/>
</dbReference>
<dbReference type="GO" id="GO:0043565">
    <property type="term" value="F:sequence-specific DNA binding"/>
    <property type="evidence" value="ECO:0007669"/>
    <property type="project" value="InterPro"/>
</dbReference>
<dbReference type="InterPro" id="IPR014710">
    <property type="entry name" value="RmlC-like_jellyroll"/>
</dbReference>
<evidence type="ECO:0000256" key="1">
    <source>
        <dbReference type="ARBA" id="ARBA00023015"/>
    </source>
</evidence>
<dbReference type="Proteomes" id="UP000016608">
    <property type="component" value="Unassembled WGS sequence"/>
</dbReference>
<evidence type="ECO:0000313" key="6">
    <source>
        <dbReference type="Proteomes" id="UP000016608"/>
    </source>
</evidence>
<organism evidence="5 6">
    <name type="scientific">Eubacterium ramulus ATCC 29099</name>
    <dbReference type="NCBI Taxonomy" id="1256908"/>
    <lineage>
        <taxon>Bacteria</taxon>
        <taxon>Bacillati</taxon>
        <taxon>Bacillota</taxon>
        <taxon>Clostridia</taxon>
        <taxon>Eubacteriales</taxon>
        <taxon>Eubacteriaceae</taxon>
        <taxon>Eubacterium</taxon>
    </lineage>
</organism>
<protein>
    <submittedName>
        <fullName evidence="5">Transcriptional regulator, AraC family</fullName>
    </submittedName>
</protein>
<evidence type="ECO:0000259" key="4">
    <source>
        <dbReference type="PROSITE" id="PS01124"/>
    </source>
</evidence>
<keyword evidence="2" id="KW-0238">DNA-binding</keyword>
<dbReference type="SMART" id="SM00342">
    <property type="entry name" value="HTH_ARAC"/>
    <property type="match status" value="1"/>
</dbReference>
<gene>
    <name evidence="5" type="ORF">HMPREF0373_00432</name>
</gene>
<accession>U2RC75</accession>
<proteinExistence type="predicted"/>
<keyword evidence="6" id="KW-1185">Reference proteome</keyword>
<dbReference type="AlphaFoldDB" id="U2RC75"/>
<dbReference type="PATRIC" id="fig|1256908.3.peg.393"/>
<dbReference type="InterPro" id="IPR018060">
    <property type="entry name" value="HTH_AraC"/>
</dbReference>
<comment type="caution">
    <text evidence="5">The sequence shown here is derived from an EMBL/GenBank/DDBJ whole genome shotgun (WGS) entry which is preliminary data.</text>
</comment>
<dbReference type="PANTHER" id="PTHR43280">
    <property type="entry name" value="ARAC-FAMILY TRANSCRIPTIONAL REGULATOR"/>
    <property type="match status" value="1"/>
</dbReference>
<dbReference type="HOGENOM" id="CLU_000445_88_6_9"/>
<reference evidence="5 6" key="1">
    <citation type="submission" date="2013-06" db="EMBL/GenBank/DDBJ databases">
        <authorList>
            <person name="Weinstock G."/>
            <person name="Sodergren E."/>
            <person name="Lobos E.A."/>
            <person name="Fulton L."/>
            <person name="Fulton R."/>
            <person name="Courtney L."/>
            <person name="Fronick C."/>
            <person name="O'Laughlin M."/>
            <person name="Godfrey J."/>
            <person name="Wilson R.M."/>
            <person name="Miner T."/>
            <person name="Farmer C."/>
            <person name="Delehaunty K."/>
            <person name="Cordes M."/>
            <person name="Minx P."/>
            <person name="Tomlinson C."/>
            <person name="Chen J."/>
            <person name="Wollam A."/>
            <person name="Pepin K.H."/>
            <person name="Bhonagiri V."/>
            <person name="Zhang X."/>
            <person name="Warren W."/>
            <person name="Mitreva M."/>
            <person name="Mardis E.R."/>
            <person name="Wilson R.K."/>
        </authorList>
    </citation>
    <scope>NUCLEOTIDE SEQUENCE [LARGE SCALE GENOMIC DNA]</scope>
    <source>
        <strain evidence="5 6">ATCC 29099</strain>
    </source>
</reference>
<dbReference type="EMBL" id="AWVJ01000032">
    <property type="protein sequence ID" value="ERK51188.1"/>
    <property type="molecule type" value="Genomic_DNA"/>
</dbReference>